<reference evidence="1" key="1">
    <citation type="submission" date="2020-07" db="EMBL/GenBank/DDBJ databases">
        <title>Multicomponent nature underlies the extraordinary mechanical properties of spider dragline silk.</title>
        <authorList>
            <person name="Kono N."/>
            <person name="Nakamura H."/>
            <person name="Mori M."/>
            <person name="Yoshida Y."/>
            <person name="Ohtoshi R."/>
            <person name="Malay A.D."/>
            <person name="Moran D.A.P."/>
            <person name="Tomita M."/>
            <person name="Numata K."/>
            <person name="Arakawa K."/>
        </authorList>
    </citation>
    <scope>NUCLEOTIDE SEQUENCE</scope>
</reference>
<organism evidence="1 2">
    <name type="scientific">Trichonephila clavata</name>
    <name type="common">Joro spider</name>
    <name type="synonym">Nephila clavata</name>
    <dbReference type="NCBI Taxonomy" id="2740835"/>
    <lineage>
        <taxon>Eukaryota</taxon>
        <taxon>Metazoa</taxon>
        <taxon>Ecdysozoa</taxon>
        <taxon>Arthropoda</taxon>
        <taxon>Chelicerata</taxon>
        <taxon>Arachnida</taxon>
        <taxon>Araneae</taxon>
        <taxon>Araneomorphae</taxon>
        <taxon>Entelegynae</taxon>
        <taxon>Araneoidea</taxon>
        <taxon>Nephilidae</taxon>
        <taxon>Trichonephila</taxon>
    </lineage>
</organism>
<keyword evidence="2" id="KW-1185">Reference proteome</keyword>
<proteinExistence type="predicted"/>
<accession>A0A8X6FM20</accession>
<name>A0A8X6FM20_TRICU</name>
<dbReference type="AlphaFoldDB" id="A0A8X6FM20"/>
<evidence type="ECO:0000313" key="2">
    <source>
        <dbReference type="Proteomes" id="UP000887116"/>
    </source>
</evidence>
<dbReference type="OrthoDB" id="407432at2759"/>
<dbReference type="EMBL" id="BMAO01002801">
    <property type="protein sequence ID" value="GFQ83367.1"/>
    <property type="molecule type" value="Genomic_DNA"/>
</dbReference>
<sequence>MLKPAYIPKEVEDTSVEVNMKKKVSLQPEEAPDSGQEKPIESSKHFMSFSDMQSWESLVIHPDYDILAILGNDDKSLRLWYECSSNAVLNILDYIFFFNCEVINKKFCDEKSNFIKKPSLLLSIQCAADVKIWNYRNAKIEDVPSEYYDKSFDNIILRRENALSHFTLNSLPLLRCPEPIFWFRCDIYKSAFPQFPFLLITFIPLTVSQEFTSAIKTLKKRIPNIVKSILKN</sequence>
<gene>
    <name evidence="1" type="primary">NCL1_29497</name>
    <name evidence="1" type="ORF">TNCT_421391</name>
</gene>
<comment type="caution">
    <text evidence="1">The sequence shown here is derived from an EMBL/GenBank/DDBJ whole genome shotgun (WGS) entry which is preliminary data.</text>
</comment>
<dbReference type="Proteomes" id="UP000887116">
    <property type="component" value="Unassembled WGS sequence"/>
</dbReference>
<protein>
    <submittedName>
        <fullName evidence="1">Uncharacterized protein</fullName>
    </submittedName>
</protein>
<evidence type="ECO:0000313" key="1">
    <source>
        <dbReference type="EMBL" id="GFQ83367.1"/>
    </source>
</evidence>